<evidence type="ECO:0000259" key="4">
    <source>
        <dbReference type="PROSITE" id="PS51459"/>
    </source>
</evidence>
<dbReference type="InterPro" id="IPR025758">
    <property type="entry name" value="Fic/DOC_N"/>
</dbReference>
<keyword evidence="1" id="KW-0067">ATP-binding</keyword>
<feature type="active site" evidence="2">
    <location>
        <position position="212"/>
    </location>
</feature>
<feature type="binding site" evidence="1">
    <location>
        <position position="212"/>
    </location>
    <ligand>
        <name>ATP</name>
        <dbReference type="ChEBI" id="CHEBI:30616"/>
    </ligand>
</feature>
<dbReference type="PATRIC" id="fig|1359193.3.peg.547"/>
<protein>
    <submittedName>
        <fullName evidence="5">Fic/DOC family domain protein</fullName>
    </submittedName>
</protein>
<dbReference type="EMBL" id="LAOI01000001">
    <property type="protein sequence ID" value="KJV89584.1"/>
    <property type="molecule type" value="Genomic_DNA"/>
</dbReference>
<sequence length="388" mass="44651">MNKRIGKYIIQKVSGESYKAYIPPELPPEPPIDLVKLYTHLEKATLALAELNITCKSIPNTSLFIYMYVRKEALLSSQIEGTQSSFSDLMLFEHNQKPEISIEDVEEVSNYVKAIMYGLERLKDGFPFSLRLLREIHNILLSGGRGSKKLPGEFRRSQNWIGGTRPGNALFVPPPVDYLNDCLSHFENFLHDNSLPVLIKAGIAHVQFETIHPFLDGNGRLGRLLITLLLCHNEILNAPILYLSLYLKQNRHIYYELLQEVRMHGNWETWLEFFLEGIHKSAMQAIQTTNLINQLFEEDITQIEKAGRARFVCKQVLEYMKLLPQVNVSMLAKGLDITAPTARHALELMRKLNILEEISGKKRNKIYVYRKYLNILEEGTEPFTITSY</sequence>
<comment type="caution">
    <text evidence="5">The sequence shown here is derived from an EMBL/GenBank/DDBJ whole genome shotgun (WGS) entry which is preliminary data.</text>
</comment>
<dbReference type="RefSeq" id="WP_045798868.1">
    <property type="nucleotide sequence ID" value="NZ_LAOI01000001.1"/>
</dbReference>
<evidence type="ECO:0000313" key="5">
    <source>
        <dbReference type="EMBL" id="KJV89584.1"/>
    </source>
</evidence>
<dbReference type="InterPro" id="IPR003812">
    <property type="entry name" value="Fido"/>
</dbReference>
<dbReference type="Pfam" id="PF13784">
    <property type="entry name" value="Fic_N"/>
    <property type="match status" value="1"/>
</dbReference>
<gene>
    <name evidence="5" type="ORF">RBEAN4_0563</name>
</gene>
<dbReference type="InterPro" id="IPR026287">
    <property type="entry name" value="SoFic-like"/>
</dbReference>
<dbReference type="AlphaFoldDB" id="A0A0F3QDT9"/>
<dbReference type="Gene3D" id="1.10.3290.10">
    <property type="entry name" value="Fido-like domain"/>
    <property type="match status" value="1"/>
</dbReference>
<proteinExistence type="predicted"/>
<keyword evidence="6" id="KW-1185">Reference proteome</keyword>
<dbReference type="InterPro" id="IPR036597">
    <property type="entry name" value="Fido-like_dom_sf"/>
</dbReference>
<evidence type="ECO:0000313" key="6">
    <source>
        <dbReference type="Proteomes" id="UP000033661"/>
    </source>
</evidence>
<accession>A0A0F3QDT9</accession>
<reference evidence="5 6" key="1">
    <citation type="submission" date="2015-02" db="EMBL/GenBank/DDBJ databases">
        <title>Genome Sequencing of Rickettsiales.</title>
        <authorList>
            <person name="Daugherty S.C."/>
            <person name="Su Q."/>
            <person name="Abolude K."/>
            <person name="Beier-Sexton M."/>
            <person name="Carlyon J.A."/>
            <person name="Carter R."/>
            <person name="Day N.P."/>
            <person name="Dumler S.J."/>
            <person name="Dyachenko V."/>
            <person name="Godinez A."/>
            <person name="Kurtti T.J."/>
            <person name="Lichay M."/>
            <person name="Mullins K.E."/>
            <person name="Ott S."/>
            <person name="Pappas-Brown V."/>
            <person name="Paris D.H."/>
            <person name="Patel P."/>
            <person name="Richards A.L."/>
            <person name="Sadzewicz L."/>
            <person name="Sears K."/>
            <person name="Seidman D."/>
            <person name="Sengamalay N."/>
            <person name="Stenos J."/>
            <person name="Tallon L.J."/>
            <person name="Vincent G."/>
            <person name="Fraser C.M."/>
            <person name="Munderloh U."/>
            <person name="Dunning-Hotopp J.C."/>
        </authorList>
    </citation>
    <scope>NUCLEOTIDE SEQUENCE [LARGE SCALE GENOMIC DNA]</scope>
    <source>
        <strain evidence="5 6">RML An4</strain>
    </source>
</reference>
<dbReference type="InterPro" id="IPR040198">
    <property type="entry name" value="Fido_containing"/>
</dbReference>
<dbReference type="PIRSF" id="PIRSF038925">
    <property type="entry name" value="AMP-prot_trans"/>
    <property type="match status" value="1"/>
</dbReference>
<feature type="binding site" evidence="1">
    <location>
        <position position="254"/>
    </location>
    <ligand>
        <name>ATP</name>
        <dbReference type="ChEBI" id="CHEBI:30616"/>
    </ligand>
</feature>
<evidence type="ECO:0000256" key="2">
    <source>
        <dbReference type="PIRSR" id="PIRSR640198-1"/>
    </source>
</evidence>
<feature type="binding site" evidence="3">
    <location>
        <begin position="254"/>
        <end position="255"/>
    </location>
    <ligand>
        <name>ATP</name>
        <dbReference type="ChEBI" id="CHEBI:30616"/>
    </ligand>
</feature>
<organism evidence="5 6">
    <name type="scientific">Rickettsia bellii str. RML An4</name>
    <dbReference type="NCBI Taxonomy" id="1359193"/>
    <lineage>
        <taxon>Bacteria</taxon>
        <taxon>Pseudomonadati</taxon>
        <taxon>Pseudomonadota</taxon>
        <taxon>Alphaproteobacteria</taxon>
        <taxon>Rickettsiales</taxon>
        <taxon>Rickettsiaceae</taxon>
        <taxon>Rickettsieae</taxon>
        <taxon>Rickettsia</taxon>
        <taxon>belli group</taxon>
    </lineage>
</organism>
<evidence type="ECO:0000256" key="1">
    <source>
        <dbReference type="PIRSR" id="PIRSR038925-1"/>
    </source>
</evidence>
<feature type="binding site" evidence="3">
    <location>
        <begin position="216"/>
        <end position="223"/>
    </location>
    <ligand>
        <name>ATP</name>
        <dbReference type="ChEBI" id="CHEBI:30616"/>
    </ligand>
</feature>
<evidence type="ECO:0000256" key="3">
    <source>
        <dbReference type="PIRSR" id="PIRSR640198-2"/>
    </source>
</evidence>
<dbReference type="PROSITE" id="PS51459">
    <property type="entry name" value="FIDO"/>
    <property type="match status" value="1"/>
</dbReference>
<dbReference type="Proteomes" id="UP000033661">
    <property type="component" value="Unassembled WGS sequence"/>
</dbReference>
<feature type="binding site" evidence="1">
    <location>
        <position position="80"/>
    </location>
    <ligand>
        <name>ATP</name>
        <dbReference type="ChEBI" id="CHEBI:30616"/>
    </ligand>
</feature>
<dbReference type="GO" id="GO:0005524">
    <property type="term" value="F:ATP binding"/>
    <property type="evidence" value="ECO:0007669"/>
    <property type="project" value="UniProtKB-KW"/>
</dbReference>
<dbReference type="Pfam" id="PF02661">
    <property type="entry name" value="Fic"/>
    <property type="match status" value="1"/>
</dbReference>
<feature type="binding site" evidence="1">
    <location>
        <begin position="217"/>
        <end position="223"/>
    </location>
    <ligand>
        <name>ATP</name>
        <dbReference type="ChEBI" id="CHEBI:30616"/>
    </ligand>
</feature>
<dbReference type="SUPFAM" id="SSF140931">
    <property type="entry name" value="Fic-like"/>
    <property type="match status" value="1"/>
</dbReference>
<feature type="domain" description="Fido" evidence="4">
    <location>
        <begin position="128"/>
        <end position="276"/>
    </location>
</feature>
<keyword evidence="1" id="KW-0547">Nucleotide-binding</keyword>
<name>A0A0F3QDT9_RICBE</name>
<dbReference type="PANTHER" id="PTHR13504:SF38">
    <property type="entry name" value="FIDO DOMAIN-CONTAINING PROTEIN"/>
    <property type="match status" value="1"/>
</dbReference>
<dbReference type="PANTHER" id="PTHR13504">
    <property type="entry name" value="FIDO DOMAIN-CONTAINING PROTEIN DDB_G0283145"/>
    <property type="match status" value="1"/>
</dbReference>